<dbReference type="InterPro" id="IPR046581">
    <property type="entry name" value="DUF6641"/>
</dbReference>
<gene>
    <name evidence="1" type="ORF">DEM27_03025</name>
</gene>
<proteinExistence type="predicted"/>
<sequence>MISALTEQKRMVEAKITGQTFAPTHIIRRKNDEGKLVKVEVPKRLRQGWFNDASGKLFFSVRYAGKIIEFAKDKNAIEVGEFSNLPGVLDTLMEAVRAGELDTHLTTATAERRKLLRKAG</sequence>
<evidence type="ECO:0000313" key="1">
    <source>
        <dbReference type="EMBL" id="PWE58167.1"/>
    </source>
</evidence>
<dbReference type="Pfam" id="PF20346">
    <property type="entry name" value="DUF6641"/>
    <property type="match status" value="1"/>
</dbReference>
<accession>A0A2U2DXV9</accession>
<reference evidence="1 2" key="1">
    <citation type="submission" date="2018-05" db="EMBL/GenBank/DDBJ databases">
        <title>The draft genome of strain NS-104.</title>
        <authorList>
            <person name="Hang P."/>
            <person name="Jiang J."/>
        </authorList>
    </citation>
    <scope>NUCLEOTIDE SEQUENCE [LARGE SCALE GENOMIC DNA]</scope>
    <source>
        <strain evidence="1 2">NS-104</strain>
    </source>
</reference>
<keyword evidence="2" id="KW-1185">Reference proteome</keyword>
<dbReference type="Proteomes" id="UP000245252">
    <property type="component" value="Unassembled WGS sequence"/>
</dbReference>
<evidence type="ECO:0000313" key="2">
    <source>
        <dbReference type="Proteomes" id="UP000245252"/>
    </source>
</evidence>
<dbReference type="AlphaFoldDB" id="A0A2U2DXV9"/>
<comment type="caution">
    <text evidence="1">The sequence shown here is derived from an EMBL/GenBank/DDBJ whole genome shotgun (WGS) entry which is preliminary data.</text>
</comment>
<dbReference type="EMBL" id="QFBC01000001">
    <property type="protein sequence ID" value="PWE58167.1"/>
    <property type="molecule type" value="Genomic_DNA"/>
</dbReference>
<name>A0A2U2DXV9_9HYPH</name>
<organism evidence="1 2">
    <name type="scientific">Metarhizobium album</name>
    <dbReference type="NCBI Taxonomy" id="2182425"/>
    <lineage>
        <taxon>Bacteria</taxon>
        <taxon>Pseudomonadati</taxon>
        <taxon>Pseudomonadota</taxon>
        <taxon>Alphaproteobacteria</taxon>
        <taxon>Hyphomicrobiales</taxon>
        <taxon>Rhizobiaceae</taxon>
        <taxon>Metarhizobium</taxon>
    </lineage>
</organism>
<protein>
    <submittedName>
        <fullName evidence="1">Uncharacterized protein</fullName>
    </submittedName>
</protein>